<dbReference type="AlphaFoldDB" id="A0AAW1WDK9"/>
<evidence type="ECO:0000313" key="2">
    <source>
        <dbReference type="Proteomes" id="UP001457282"/>
    </source>
</evidence>
<accession>A0AAW1WDK9</accession>
<comment type="caution">
    <text evidence="1">The sequence shown here is derived from an EMBL/GenBank/DDBJ whole genome shotgun (WGS) entry which is preliminary data.</text>
</comment>
<evidence type="ECO:0000313" key="1">
    <source>
        <dbReference type="EMBL" id="KAK9922069.1"/>
    </source>
</evidence>
<protein>
    <submittedName>
        <fullName evidence="1">Uncharacterized protein</fullName>
    </submittedName>
</protein>
<gene>
    <name evidence="1" type="ORF">M0R45_030551</name>
</gene>
<sequence length="173" mass="18771">MLFLLKTSVATLTCPYLQRVSSKKQKSWLPGLVGTKVSMSSKARMAWRVRPDEINRRMRTRNVAAVGGEVVAVHFEDELPSDVVLADLGDDVDEEVEGVGGEGWVGEGLGVVEEGEGNFGIVLEAEERVVEEVGGESDAVELERGLHGVEGVVVVEEDLRYQFGVVLGCWVGE</sequence>
<reference evidence="1 2" key="1">
    <citation type="journal article" date="2023" name="G3 (Bethesda)">
        <title>A chromosome-length genome assembly and annotation of blackberry (Rubus argutus, cv. 'Hillquist').</title>
        <authorList>
            <person name="Bruna T."/>
            <person name="Aryal R."/>
            <person name="Dudchenko O."/>
            <person name="Sargent D.J."/>
            <person name="Mead D."/>
            <person name="Buti M."/>
            <person name="Cavallini A."/>
            <person name="Hytonen T."/>
            <person name="Andres J."/>
            <person name="Pham M."/>
            <person name="Weisz D."/>
            <person name="Mascagni F."/>
            <person name="Usai G."/>
            <person name="Natali L."/>
            <person name="Bassil N."/>
            <person name="Fernandez G.E."/>
            <person name="Lomsadze A."/>
            <person name="Armour M."/>
            <person name="Olukolu B."/>
            <person name="Poorten T."/>
            <person name="Britton C."/>
            <person name="Davik J."/>
            <person name="Ashrafi H."/>
            <person name="Aiden E.L."/>
            <person name="Borodovsky M."/>
            <person name="Worthington M."/>
        </authorList>
    </citation>
    <scope>NUCLEOTIDE SEQUENCE [LARGE SCALE GENOMIC DNA]</scope>
    <source>
        <strain evidence="1">PI 553951</strain>
    </source>
</reference>
<proteinExistence type="predicted"/>
<organism evidence="1 2">
    <name type="scientific">Rubus argutus</name>
    <name type="common">Southern blackberry</name>
    <dbReference type="NCBI Taxonomy" id="59490"/>
    <lineage>
        <taxon>Eukaryota</taxon>
        <taxon>Viridiplantae</taxon>
        <taxon>Streptophyta</taxon>
        <taxon>Embryophyta</taxon>
        <taxon>Tracheophyta</taxon>
        <taxon>Spermatophyta</taxon>
        <taxon>Magnoliopsida</taxon>
        <taxon>eudicotyledons</taxon>
        <taxon>Gunneridae</taxon>
        <taxon>Pentapetalae</taxon>
        <taxon>rosids</taxon>
        <taxon>fabids</taxon>
        <taxon>Rosales</taxon>
        <taxon>Rosaceae</taxon>
        <taxon>Rosoideae</taxon>
        <taxon>Rosoideae incertae sedis</taxon>
        <taxon>Rubus</taxon>
    </lineage>
</organism>
<name>A0AAW1WDK9_RUBAR</name>
<keyword evidence="2" id="KW-1185">Reference proteome</keyword>
<dbReference type="Proteomes" id="UP001457282">
    <property type="component" value="Unassembled WGS sequence"/>
</dbReference>
<dbReference type="EMBL" id="JBEDUW010000006">
    <property type="protein sequence ID" value="KAK9922069.1"/>
    <property type="molecule type" value="Genomic_DNA"/>
</dbReference>